<name>A0A1R1I8X1_9RHOO</name>
<evidence type="ECO:0000259" key="2">
    <source>
        <dbReference type="Pfam" id="PF00535"/>
    </source>
</evidence>
<dbReference type="PANTHER" id="PTHR43685">
    <property type="entry name" value="GLYCOSYLTRANSFERASE"/>
    <property type="match status" value="1"/>
</dbReference>
<feature type="domain" description="Glycosyltransferase 2-like" evidence="2">
    <location>
        <begin position="15"/>
        <end position="136"/>
    </location>
</feature>
<dbReference type="Pfam" id="PF00535">
    <property type="entry name" value="Glycos_transf_2"/>
    <property type="match status" value="1"/>
</dbReference>
<organism evidence="3 4">
    <name type="scientific">Azonexus hydrophilus</name>
    <dbReference type="NCBI Taxonomy" id="418702"/>
    <lineage>
        <taxon>Bacteria</taxon>
        <taxon>Pseudomonadati</taxon>
        <taxon>Pseudomonadota</taxon>
        <taxon>Betaproteobacteria</taxon>
        <taxon>Rhodocyclales</taxon>
        <taxon>Azonexaceae</taxon>
        <taxon>Azonexus</taxon>
    </lineage>
</organism>
<keyword evidence="1" id="KW-0812">Transmembrane</keyword>
<gene>
    <name evidence="3" type="ORF">BJN45_08230</name>
</gene>
<keyword evidence="4" id="KW-1185">Reference proteome</keyword>
<dbReference type="Proteomes" id="UP000187526">
    <property type="component" value="Unassembled WGS sequence"/>
</dbReference>
<dbReference type="STRING" id="418702.BJN45_08230"/>
<reference evidence="3 4" key="1">
    <citation type="submission" date="2016-10" db="EMBL/GenBank/DDBJ databases">
        <title>Alkaliphiles isolated from bioreactors.</title>
        <authorList>
            <person name="Salah Z."/>
            <person name="Rout S.P."/>
            <person name="Humphreys P.N."/>
        </authorList>
    </citation>
    <scope>NUCLEOTIDE SEQUENCE [LARGE SCALE GENOMIC DNA]</scope>
    <source>
        <strain evidence="3 4">ZS02</strain>
    </source>
</reference>
<dbReference type="InterPro" id="IPR050834">
    <property type="entry name" value="Glycosyltransf_2"/>
</dbReference>
<dbReference type="InterPro" id="IPR001173">
    <property type="entry name" value="Glyco_trans_2-like"/>
</dbReference>
<dbReference type="InterPro" id="IPR029044">
    <property type="entry name" value="Nucleotide-diphossugar_trans"/>
</dbReference>
<dbReference type="EMBL" id="MTHD01000002">
    <property type="protein sequence ID" value="OMG55124.1"/>
    <property type="molecule type" value="Genomic_DNA"/>
</dbReference>
<feature type="transmembrane region" description="Helical" evidence="1">
    <location>
        <begin position="247"/>
        <end position="267"/>
    </location>
</feature>
<dbReference type="SUPFAM" id="SSF53448">
    <property type="entry name" value="Nucleotide-diphospho-sugar transferases"/>
    <property type="match status" value="1"/>
</dbReference>
<dbReference type="Gene3D" id="3.90.550.10">
    <property type="entry name" value="Spore Coat Polysaccharide Biosynthesis Protein SpsA, Chain A"/>
    <property type="match status" value="1"/>
</dbReference>
<dbReference type="AlphaFoldDB" id="A0A1R1I8X1"/>
<protein>
    <recommendedName>
        <fullName evidence="2">Glycosyltransferase 2-like domain-containing protein</fullName>
    </recommendedName>
</protein>
<evidence type="ECO:0000313" key="4">
    <source>
        <dbReference type="Proteomes" id="UP000187526"/>
    </source>
</evidence>
<sequence length="298" mass="33083">MGDLISICIASIGRRTLVDTICSVDKSAAKYGFNIEYIIADDSPNKAVTTLLSQAMMVRENIKIIDVASRNISIARNACLKNSSGKYLAFIDDDEIADINWLGTLHSALTSNNVDGVFGAILPIHDPAIPQWIVKSSPFLKFFKNNNARVETGGTGNLLMKSQIVKETGLSFNQDFGRTGGEDTLFFYELNKAGYIFICENKSIVNEHVTPDRVVLSKLFKRYCRGGQTYAYINNKGHGPIRRAKEFVNGLIKLIVSSIFFVLVFPVNKSTGLVWYLKMAANYGKIKYFAGAKMDVLY</sequence>
<dbReference type="PANTHER" id="PTHR43685:SF2">
    <property type="entry name" value="GLYCOSYLTRANSFERASE 2-LIKE DOMAIN-CONTAINING PROTEIN"/>
    <property type="match status" value="1"/>
</dbReference>
<accession>A0A1R1I8X1</accession>
<keyword evidence="1" id="KW-1133">Transmembrane helix</keyword>
<comment type="caution">
    <text evidence="3">The sequence shown here is derived from an EMBL/GenBank/DDBJ whole genome shotgun (WGS) entry which is preliminary data.</text>
</comment>
<evidence type="ECO:0000256" key="1">
    <source>
        <dbReference type="SAM" id="Phobius"/>
    </source>
</evidence>
<proteinExistence type="predicted"/>
<evidence type="ECO:0000313" key="3">
    <source>
        <dbReference type="EMBL" id="OMG55124.1"/>
    </source>
</evidence>
<keyword evidence="1" id="KW-0472">Membrane</keyword>